<keyword evidence="2" id="KW-1185">Reference proteome</keyword>
<organism evidence="1 2">
    <name type="scientific">Rhodoferax antarcticus ANT.BR</name>
    <dbReference type="NCBI Taxonomy" id="1111071"/>
    <lineage>
        <taxon>Bacteria</taxon>
        <taxon>Pseudomonadati</taxon>
        <taxon>Pseudomonadota</taxon>
        <taxon>Betaproteobacteria</taxon>
        <taxon>Burkholderiales</taxon>
        <taxon>Comamonadaceae</taxon>
        <taxon>Rhodoferax</taxon>
    </lineage>
</organism>
<evidence type="ECO:0000313" key="2">
    <source>
        <dbReference type="Proteomes" id="UP000185911"/>
    </source>
</evidence>
<sequence>MKSGSSPINISASSYYFGSMLTTNDATSVYSKSDVYRARKIPTRQG</sequence>
<protein>
    <submittedName>
        <fullName evidence="1">Uncharacterized protein</fullName>
    </submittedName>
</protein>
<dbReference type="Proteomes" id="UP000185911">
    <property type="component" value="Unassembled WGS sequence"/>
</dbReference>
<evidence type="ECO:0000313" key="1">
    <source>
        <dbReference type="EMBL" id="OLP08006.1"/>
    </source>
</evidence>
<gene>
    <name evidence="1" type="ORF">BLL52_0632</name>
</gene>
<dbReference type="AlphaFoldDB" id="A0A1Q8YJ05"/>
<proteinExistence type="predicted"/>
<reference evidence="1 2" key="1">
    <citation type="submission" date="2017-01" db="EMBL/GenBank/DDBJ databases">
        <title>Genome sequence of Rhodoferax antarcticus ANT.BR, a psychrophilic purple nonsulfur bacterium from an Antarctic microbial mat.</title>
        <authorList>
            <person name="Baker J."/>
            <person name="Riester C."/>
            <person name="Skinner B."/>
            <person name="Newell A."/>
            <person name="Swingley W."/>
            <person name="Madigan M."/>
            <person name="Jung D."/>
            <person name="Asao M."/>
            <person name="Chen M."/>
            <person name="Loughlin P."/>
            <person name="Pan H."/>
            <person name="Lin S."/>
            <person name="Li N."/>
            <person name="Shaw J."/>
            <person name="Prado M."/>
            <person name="Sherman C."/>
            <person name="Li X."/>
            <person name="Tang J."/>
            <person name="Blankenship R."/>
            <person name="Zhao T."/>
            <person name="Touchman J."/>
            <person name="Sattley M."/>
        </authorList>
    </citation>
    <scope>NUCLEOTIDE SEQUENCE [LARGE SCALE GENOMIC DNA]</scope>
    <source>
        <strain evidence="1 2">ANT.BR</strain>
    </source>
</reference>
<name>A0A1Q8YJ05_9BURK</name>
<dbReference type="EMBL" id="MSYM01000006">
    <property type="protein sequence ID" value="OLP08006.1"/>
    <property type="molecule type" value="Genomic_DNA"/>
</dbReference>
<comment type="caution">
    <text evidence="1">The sequence shown here is derived from an EMBL/GenBank/DDBJ whole genome shotgun (WGS) entry which is preliminary data.</text>
</comment>
<accession>A0A1Q8YJ05</accession>